<dbReference type="RefSeq" id="WP_156014959.1">
    <property type="nucleotide sequence ID" value="NZ_CP045484.1"/>
</dbReference>
<dbReference type="Proteomes" id="UP000427373">
    <property type="component" value="Chromosome"/>
</dbReference>
<reference evidence="2 5" key="2">
    <citation type="submission" date="2020-08" db="EMBL/GenBank/DDBJ databases">
        <title>Genomic Encyclopedia of Type Strains, Phase IV (KMG-IV): sequencing the most valuable type-strain genomes for metagenomic binning, comparative biology and taxonomic classification.</title>
        <authorList>
            <person name="Goeker M."/>
        </authorList>
    </citation>
    <scope>NUCLEOTIDE SEQUENCE [LARGE SCALE GENOMIC DNA]</scope>
    <source>
        <strain evidence="2 5">DSM 12421</strain>
    </source>
</reference>
<evidence type="ECO:0000313" key="3">
    <source>
        <dbReference type="EMBL" id="QGR17473.1"/>
    </source>
</evidence>
<dbReference type="Proteomes" id="UP000582213">
    <property type="component" value="Unassembled WGS sequence"/>
</dbReference>
<keyword evidence="1" id="KW-0175">Coiled coil</keyword>
<name>A0A650CI64_SULOH</name>
<dbReference type="GeneID" id="42801562"/>
<evidence type="ECO:0000256" key="1">
    <source>
        <dbReference type="SAM" id="Coils"/>
    </source>
</evidence>
<reference evidence="3 4" key="1">
    <citation type="submission" date="2019-10" db="EMBL/GenBank/DDBJ databases">
        <title>Genome Sequences from Six Type Strain Members of the Archaeal Family Sulfolobaceae: Acidianus ambivalens, Acidianus infernus, Metallosphaera prunae, Stygiolobus azoricus, Sulfolobus metallicus, and Sulfurisphaera ohwakuensis.</title>
        <authorList>
            <person name="Counts J.A."/>
            <person name="Kelly R.M."/>
        </authorList>
    </citation>
    <scope>NUCLEOTIDE SEQUENCE [LARGE SCALE GENOMIC DNA]</scope>
    <source>
        <strain evidence="3 4">TA-1</strain>
    </source>
</reference>
<dbReference type="EMBL" id="CP045484">
    <property type="protein sequence ID" value="QGR17473.1"/>
    <property type="molecule type" value="Genomic_DNA"/>
</dbReference>
<dbReference type="OrthoDB" id="44179at2157"/>
<sequence>MKDYNDVRDRLLEALRNNGGSIARSKVKFASDKLLEELEKEGIITIKRWKDGRSRIILNEQMKKEEEKKEEKRRDENKDITRLLNEINRKLDIILQRLGYTQQMDFDKIFEEVKNPMGIASLKDIRERMGLSKEEFYSRYSNYIQSHYKLFRGGEEGIVKNGVIFGLIKR</sequence>
<accession>A0A650CI64</accession>
<organism evidence="3 4">
    <name type="scientific">Sulfurisphaera ohwakuensis</name>
    <dbReference type="NCBI Taxonomy" id="69656"/>
    <lineage>
        <taxon>Archaea</taxon>
        <taxon>Thermoproteota</taxon>
        <taxon>Thermoprotei</taxon>
        <taxon>Sulfolobales</taxon>
        <taxon>Sulfolobaceae</taxon>
        <taxon>Sulfurisphaera</taxon>
    </lineage>
</organism>
<proteinExistence type="predicted"/>
<dbReference type="AlphaFoldDB" id="A0A650CI64"/>
<keyword evidence="4" id="KW-1185">Reference proteome</keyword>
<feature type="coiled-coil region" evidence="1">
    <location>
        <begin position="55"/>
        <end position="86"/>
    </location>
</feature>
<gene>
    <name evidence="3" type="ORF">D1869_09915</name>
    <name evidence="2" type="ORF">HNQ62_002654</name>
</gene>
<dbReference type="EMBL" id="JACHFY010000029">
    <property type="protein sequence ID" value="MBB5254880.1"/>
    <property type="molecule type" value="Genomic_DNA"/>
</dbReference>
<dbReference type="KEGG" id="soh:D1869_09915"/>
<evidence type="ECO:0000313" key="2">
    <source>
        <dbReference type="EMBL" id="MBB5254880.1"/>
    </source>
</evidence>
<protein>
    <submittedName>
        <fullName evidence="3">Uncharacterized protein</fullName>
    </submittedName>
</protein>
<evidence type="ECO:0000313" key="4">
    <source>
        <dbReference type="Proteomes" id="UP000427373"/>
    </source>
</evidence>
<evidence type="ECO:0000313" key="5">
    <source>
        <dbReference type="Proteomes" id="UP000582213"/>
    </source>
</evidence>